<accession>A0A9P5ZRA4</accession>
<dbReference type="Proteomes" id="UP000807025">
    <property type="component" value="Unassembled WGS sequence"/>
</dbReference>
<gene>
    <name evidence="2" type="ORF">BDN71DRAFT_1510533</name>
</gene>
<evidence type="ECO:0000313" key="2">
    <source>
        <dbReference type="EMBL" id="KAF9491265.1"/>
    </source>
</evidence>
<dbReference type="OrthoDB" id="3064306at2759"/>
<keyword evidence="1" id="KW-1133">Transmembrane helix</keyword>
<comment type="caution">
    <text evidence="2">The sequence shown here is derived from an EMBL/GenBank/DDBJ whole genome shotgun (WGS) entry which is preliminary data.</text>
</comment>
<proteinExistence type="predicted"/>
<sequence>MSGLPDRVTPMPQSIFEEIFGSSLVASQLMLVLYGIASLQAYMYYITYPRDSLL</sequence>
<name>A0A9P5ZRA4_PLEER</name>
<evidence type="ECO:0000256" key="1">
    <source>
        <dbReference type="SAM" id="Phobius"/>
    </source>
</evidence>
<keyword evidence="1" id="KW-0472">Membrane</keyword>
<organism evidence="2 3">
    <name type="scientific">Pleurotus eryngii</name>
    <name type="common">Boletus of the steppes</name>
    <dbReference type="NCBI Taxonomy" id="5323"/>
    <lineage>
        <taxon>Eukaryota</taxon>
        <taxon>Fungi</taxon>
        <taxon>Dikarya</taxon>
        <taxon>Basidiomycota</taxon>
        <taxon>Agaricomycotina</taxon>
        <taxon>Agaricomycetes</taxon>
        <taxon>Agaricomycetidae</taxon>
        <taxon>Agaricales</taxon>
        <taxon>Pleurotineae</taxon>
        <taxon>Pleurotaceae</taxon>
        <taxon>Pleurotus</taxon>
    </lineage>
</organism>
<protein>
    <submittedName>
        <fullName evidence="2">Uncharacterized protein</fullName>
    </submittedName>
</protein>
<keyword evidence="3" id="KW-1185">Reference proteome</keyword>
<dbReference type="AlphaFoldDB" id="A0A9P5ZRA4"/>
<evidence type="ECO:0000313" key="3">
    <source>
        <dbReference type="Proteomes" id="UP000807025"/>
    </source>
</evidence>
<feature type="transmembrane region" description="Helical" evidence="1">
    <location>
        <begin position="20"/>
        <end position="45"/>
    </location>
</feature>
<keyword evidence="1" id="KW-0812">Transmembrane</keyword>
<reference evidence="2" key="1">
    <citation type="submission" date="2020-11" db="EMBL/GenBank/DDBJ databases">
        <authorList>
            <consortium name="DOE Joint Genome Institute"/>
            <person name="Ahrendt S."/>
            <person name="Riley R."/>
            <person name="Andreopoulos W."/>
            <person name="Labutti K."/>
            <person name="Pangilinan J."/>
            <person name="Ruiz-Duenas F.J."/>
            <person name="Barrasa J.M."/>
            <person name="Sanchez-Garcia M."/>
            <person name="Camarero S."/>
            <person name="Miyauchi S."/>
            <person name="Serrano A."/>
            <person name="Linde D."/>
            <person name="Babiker R."/>
            <person name="Drula E."/>
            <person name="Ayuso-Fernandez I."/>
            <person name="Pacheco R."/>
            <person name="Padilla G."/>
            <person name="Ferreira P."/>
            <person name="Barriuso J."/>
            <person name="Kellner H."/>
            <person name="Castanera R."/>
            <person name="Alfaro M."/>
            <person name="Ramirez L."/>
            <person name="Pisabarro A.G."/>
            <person name="Kuo A."/>
            <person name="Tritt A."/>
            <person name="Lipzen A."/>
            <person name="He G."/>
            <person name="Yan M."/>
            <person name="Ng V."/>
            <person name="Cullen D."/>
            <person name="Martin F."/>
            <person name="Rosso M.-N."/>
            <person name="Henrissat B."/>
            <person name="Hibbett D."/>
            <person name="Martinez A.T."/>
            <person name="Grigoriev I.V."/>
        </authorList>
    </citation>
    <scope>NUCLEOTIDE SEQUENCE</scope>
    <source>
        <strain evidence="2">ATCC 90797</strain>
    </source>
</reference>
<dbReference type="EMBL" id="MU154623">
    <property type="protein sequence ID" value="KAF9491265.1"/>
    <property type="molecule type" value="Genomic_DNA"/>
</dbReference>